<evidence type="ECO:0000256" key="1">
    <source>
        <dbReference type="SAM" id="Coils"/>
    </source>
</evidence>
<comment type="caution">
    <text evidence="3">The sequence shown here is derived from an EMBL/GenBank/DDBJ whole genome shotgun (WGS) entry which is preliminary data.</text>
</comment>
<dbReference type="Proteomes" id="UP001202402">
    <property type="component" value="Unassembled WGS sequence"/>
</dbReference>
<sequence>MKKMVSKILVIMLLVCPLLTGCKSDPEYDKAKELFDAQVTRIELQIEEKEKEIKNAEELLSFDKEELDKSTETSLKNTIESAKKIEIDIPKMPREVKDINEKTKVLEAIDITEEINDLKSAQKLLEDSRKKYELLLNPTSDFIIERLKNVKDIDKIEAVTEEKDPNGNLNKPGGYTTQVYFSSPLVKDEYGLFTGDVIEDGTDCGGSVEVYKTVSEAKKRNDYLSAFDGGILSGGAHTVYGSIIIRTSGELTASQQKALEDAILNALTEL</sequence>
<evidence type="ECO:0000313" key="4">
    <source>
        <dbReference type="Proteomes" id="UP001202402"/>
    </source>
</evidence>
<evidence type="ECO:0000313" key="3">
    <source>
        <dbReference type="EMBL" id="MCH4285404.1"/>
    </source>
</evidence>
<keyword evidence="4" id="KW-1185">Reference proteome</keyword>
<reference evidence="3 4" key="1">
    <citation type="submission" date="2022-02" db="EMBL/GenBank/DDBJ databases">
        <title>Genome of Erysipelotrichaceae sp. nov. NSJ-176 isolated from human feces.</title>
        <authorList>
            <person name="Abdugheni R."/>
        </authorList>
    </citation>
    <scope>NUCLEOTIDE SEQUENCE [LARGE SCALE GENOMIC DNA]</scope>
    <source>
        <strain evidence="3 4">NSJ-176</strain>
    </source>
</reference>
<keyword evidence="1" id="KW-0175">Coiled coil</keyword>
<dbReference type="EMBL" id="JAKVPQ010000006">
    <property type="protein sequence ID" value="MCH4285404.1"/>
    <property type="molecule type" value="Genomic_DNA"/>
</dbReference>
<evidence type="ECO:0000256" key="2">
    <source>
        <dbReference type="SAM" id="SignalP"/>
    </source>
</evidence>
<protein>
    <recommendedName>
        <fullName evidence="5">EbhA</fullName>
    </recommendedName>
</protein>
<feature type="chain" id="PRO_5045051347" description="EbhA" evidence="2">
    <location>
        <begin position="21"/>
        <end position="270"/>
    </location>
</feature>
<accession>A0ABS9R9D5</accession>
<name>A0ABS9R9D5_9FIRM</name>
<dbReference type="PROSITE" id="PS51257">
    <property type="entry name" value="PROKAR_LIPOPROTEIN"/>
    <property type="match status" value="1"/>
</dbReference>
<evidence type="ECO:0008006" key="5">
    <source>
        <dbReference type="Google" id="ProtNLM"/>
    </source>
</evidence>
<feature type="coiled-coil region" evidence="1">
    <location>
        <begin position="32"/>
        <end position="73"/>
    </location>
</feature>
<proteinExistence type="predicted"/>
<dbReference type="RefSeq" id="WP_207732771.1">
    <property type="nucleotide sequence ID" value="NZ_JAKVPQ010000006.1"/>
</dbReference>
<keyword evidence="2" id="KW-0732">Signal</keyword>
<organism evidence="3 4">
    <name type="scientific">Amedibacillus hominis</name>
    <dbReference type="NCBI Taxonomy" id="2897776"/>
    <lineage>
        <taxon>Bacteria</taxon>
        <taxon>Bacillati</taxon>
        <taxon>Bacillota</taxon>
        <taxon>Erysipelotrichia</taxon>
        <taxon>Erysipelotrichales</taxon>
        <taxon>Erysipelotrichaceae</taxon>
        <taxon>Amedibacillus</taxon>
    </lineage>
</organism>
<gene>
    <name evidence="3" type="ORF">LQE99_09720</name>
</gene>
<feature type="signal peptide" evidence="2">
    <location>
        <begin position="1"/>
        <end position="20"/>
    </location>
</feature>